<dbReference type="EMBL" id="AE014299">
    <property type="protein sequence ID" value="AAN55246.1"/>
    <property type="molecule type" value="Genomic_DNA"/>
</dbReference>
<reference evidence="9 10" key="3">
    <citation type="journal article" date="2008" name="Appl. Environ. Microbiol.">
        <title>Identification of mobile elements and pseudogenes in the Shewanella oneidensis MR-1 genome.</title>
        <authorList>
            <person name="Romine M.F."/>
            <person name="Carlson T.S."/>
            <person name="Norbeck A.D."/>
            <person name="McCue L.A."/>
            <person name="Lipton M.S."/>
        </authorList>
    </citation>
    <scope>NUCLEOTIDE SEQUENCE [LARGE SCALE GENOMIC DNA]</scope>
    <source>
        <strain evidence="10">ATCC 700550 / JCM 31522 / CIP 106686 / LMG 19005 / NCIMB 14063 / MR-1</strain>
    </source>
</reference>
<name>Q8EF01_SHEON</name>
<dbReference type="HOGENOM" id="CLU_021047_0_0_6"/>
<dbReference type="InterPro" id="IPR050326">
    <property type="entry name" value="NAD_dep_DNA_ligaseB"/>
</dbReference>
<dbReference type="PaxDb" id="211586-SO_2204"/>
<dbReference type="CDD" id="cd07896">
    <property type="entry name" value="Adenylation_kDNA_ligase_like"/>
    <property type="match status" value="1"/>
</dbReference>
<dbReference type="InterPro" id="IPR012340">
    <property type="entry name" value="NA-bd_OB-fold"/>
</dbReference>
<dbReference type="BioCyc" id="SONE211586:G1GMP-2020-MONOMER"/>
<dbReference type="GO" id="GO:0006281">
    <property type="term" value="P:DNA repair"/>
    <property type="evidence" value="ECO:0007669"/>
    <property type="project" value="UniProtKB-KW"/>
</dbReference>
<accession>Q8EF01</accession>
<evidence type="ECO:0000256" key="2">
    <source>
        <dbReference type="ARBA" id="ARBA00022598"/>
    </source>
</evidence>
<dbReference type="NCBIfam" id="NF006592">
    <property type="entry name" value="PRK09125.1"/>
    <property type="match status" value="1"/>
</dbReference>
<evidence type="ECO:0000259" key="8">
    <source>
        <dbReference type="Pfam" id="PF14743"/>
    </source>
</evidence>
<organism evidence="9 10">
    <name type="scientific">Shewanella oneidensis (strain ATCC 700550 / JCM 31522 / CIP 106686 / LMG 19005 / NCIMB 14063 / MR-1)</name>
    <dbReference type="NCBI Taxonomy" id="211586"/>
    <lineage>
        <taxon>Bacteria</taxon>
        <taxon>Pseudomonadati</taxon>
        <taxon>Pseudomonadota</taxon>
        <taxon>Gammaproteobacteria</taxon>
        <taxon>Alteromonadales</taxon>
        <taxon>Shewanellaceae</taxon>
        <taxon>Shewanella</taxon>
    </lineage>
</organism>
<dbReference type="KEGG" id="son:SO_2204"/>
<dbReference type="GO" id="GO:0005524">
    <property type="term" value="F:ATP binding"/>
    <property type="evidence" value="ECO:0007669"/>
    <property type="project" value="InterPro"/>
</dbReference>
<dbReference type="GO" id="GO:0003911">
    <property type="term" value="F:DNA ligase (NAD+) activity"/>
    <property type="evidence" value="ECO:0000318"/>
    <property type="project" value="GO_Central"/>
</dbReference>
<dbReference type="PATRIC" id="fig|211586.12.peg.2124"/>
<dbReference type="SUPFAM" id="SSF56091">
    <property type="entry name" value="DNA ligase/mRNA capping enzyme, catalytic domain"/>
    <property type="match status" value="1"/>
</dbReference>
<evidence type="ECO:0000256" key="3">
    <source>
        <dbReference type="ARBA" id="ARBA00022705"/>
    </source>
</evidence>
<dbReference type="EC" id="6.5.1.1" evidence="9"/>
<protein>
    <submittedName>
        <fullName evidence="9">DNA ligase ATP-dependent</fullName>
        <ecNumber evidence="9">6.5.1.1</ecNumber>
    </submittedName>
</protein>
<evidence type="ECO:0000259" key="7">
    <source>
        <dbReference type="Pfam" id="PF01068"/>
    </source>
</evidence>
<keyword evidence="4" id="KW-0227">DNA damage</keyword>
<reference evidence="9 10" key="1">
    <citation type="journal article" date="2002" name="Nat. Biotechnol.">
        <title>Genome sequence of the dissimilatory metal ion-reducing bacterium Shewanella oneidensis.</title>
        <authorList>
            <person name="Heidelberg J.F."/>
            <person name="Paulsen I.T."/>
            <person name="Nelson K.E."/>
            <person name="Gaidos E.J."/>
            <person name="Nelson W.C."/>
            <person name="Read T.D."/>
            <person name="Eisen J.A."/>
            <person name="Seshadri R."/>
            <person name="Ward N."/>
            <person name="Methe B."/>
            <person name="Clayton R.A."/>
            <person name="Meyer T."/>
            <person name="Tsapin A."/>
            <person name="Scott J."/>
            <person name="Beanan M."/>
            <person name="Brinkac L."/>
            <person name="Daugherty S."/>
            <person name="DeBoy R.T."/>
            <person name="Dodson R.J."/>
            <person name="Durkin A.S."/>
            <person name="Haft D.H."/>
            <person name="Kolonay J.F."/>
            <person name="Madupu R."/>
            <person name="Peterson J.D."/>
            <person name="Umayam L.A."/>
            <person name="White O."/>
            <person name="Wolf A.M."/>
            <person name="Vamathevan J."/>
            <person name="Weidman J."/>
            <person name="Impraim M."/>
            <person name="Lee K."/>
            <person name="Berry K."/>
            <person name="Lee C."/>
            <person name="Mueller J."/>
            <person name="Khouri H."/>
            <person name="Gill J."/>
            <person name="Utterback T.R."/>
            <person name="McDonald L.A."/>
            <person name="Feldblyum T.V."/>
            <person name="Smith H.O."/>
            <person name="Venter J.C."/>
            <person name="Nealson K.H."/>
            <person name="Fraser C.M."/>
        </authorList>
    </citation>
    <scope>NUCLEOTIDE SEQUENCE [LARGE SCALE GENOMIC DNA]</scope>
    <source>
        <strain evidence="10">ATCC 700550 / JCM 31522 / CIP 106686 / LMG 19005 / NCIMB 14063 / MR-1</strain>
    </source>
</reference>
<dbReference type="eggNOG" id="COG1793">
    <property type="taxonomic scope" value="Bacteria"/>
</dbReference>
<evidence type="ECO:0000256" key="4">
    <source>
        <dbReference type="ARBA" id="ARBA00022763"/>
    </source>
</evidence>
<dbReference type="Gene3D" id="3.30.470.30">
    <property type="entry name" value="DNA ligase/mRNA capping enzyme"/>
    <property type="match status" value="1"/>
</dbReference>
<dbReference type="InterPro" id="IPR012310">
    <property type="entry name" value="DNA_ligase_ATP-dep_cent"/>
</dbReference>
<feature type="domain" description="ATP-dependent DNA ligase family profile" evidence="7">
    <location>
        <begin position="65"/>
        <end position="223"/>
    </location>
</feature>
<evidence type="ECO:0000256" key="1">
    <source>
        <dbReference type="ARBA" id="ARBA00001968"/>
    </source>
</evidence>
<dbReference type="STRING" id="211586.SO_2204"/>
<evidence type="ECO:0000313" key="9">
    <source>
        <dbReference type="EMBL" id="AAN55246.1"/>
    </source>
</evidence>
<keyword evidence="5" id="KW-0234">DNA repair</keyword>
<dbReference type="PhylomeDB" id="Q8EF01"/>
<dbReference type="GO" id="GO:0003910">
    <property type="term" value="F:DNA ligase (ATP) activity"/>
    <property type="evidence" value="ECO:0007669"/>
    <property type="project" value="UniProtKB-EC"/>
</dbReference>
<reference evidence="9 10" key="4">
    <citation type="journal article" date="2011" name="BMC Genomics">
        <title>Genome-wide protein localization prediction strategies for gram negative bacteria.</title>
        <authorList>
            <person name="Romine M.F."/>
        </authorList>
    </citation>
    <scope>NUCLEOTIDE SEQUENCE [LARGE SCALE GENOMIC DNA]</scope>
    <source>
        <strain evidence="10">ATCC 700550 / JCM 31522 / CIP 106686 / LMG 19005 / NCIMB 14063 / MR-1</strain>
    </source>
</reference>
<dbReference type="PANTHER" id="PTHR47810:SF1">
    <property type="entry name" value="DNA LIGASE B"/>
    <property type="match status" value="1"/>
</dbReference>
<dbReference type="AlphaFoldDB" id="Q8EF01"/>
<dbReference type="CDD" id="cd08041">
    <property type="entry name" value="OBF_kDNA_ligase_like"/>
    <property type="match status" value="1"/>
</dbReference>
<dbReference type="PANTHER" id="PTHR47810">
    <property type="entry name" value="DNA LIGASE"/>
    <property type="match status" value="1"/>
</dbReference>
<feature type="domain" description="DNA ligase OB-like" evidence="8">
    <location>
        <begin position="238"/>
        <end position="302"/>
    </location>
</feature>
<dbReference type="Gene3D" id="3.30.1490.70">
    <property type="match status" value="1"/>
</dbReference>
<evidence type="ECO:0000313" key="10">
    <source>
        <dbReference type="Proteomes" id="UP000008186"/>
    </source>
</evidence>
<dbReference type="InterPro" id="IPR029319">
    <property type="entry name" value="DNA_ligase_OB"/>
</dbReference>
<keyword evidence="3" id="KW-0235">DNA replication</keyword>
<dbReference type="GO" id="GO:0006260">
    <property type="term" value="P:DNA replication"/>
    <property type="evidence" value="ECO:0007669"/>
    <property type="project" value="UniProtKB-KW"/>
</dbReference>
<keyword evidence="2 9" id="KW-0436">Ligase</keyword>
<reference evidence="9 10" key="2">
    <citation type="journal article" date="2005" name="Proteomics">
        <title>Global detection and characterization of hypothetical proteins in Shewanella oneidensis MR-1 using LC-MS based proteomics.</title>
        <authorList>
            <person name="Elias D.A."/>
            <person name="Monroe M.E."/>
            <person name="Marshall M.J."/>
            <person name="Romine M.F."/>
            <person name="Belieav A.S."/>
            <person name="Fredrickson J.K."/>
            <person name="Anderson G.A."/>
            <person name="Smith R.D."/>
            <person name="Lipton M.S."/>
        </authorList>
    </citation>
    <scope>NUCLEOTIDE SEQUENCE [LARGE SCALE GENOMIC DNA]</scope>
    <source>
        <strain evidence="10">ATCC 700550 / JCM 31522 / CIP 106686 / LMG 19005 / NCIMB 14063 / MR-1</strain>
    </source>
</reference>
<dbReference type="OrthoDB" id="9782700at2"/>
<dbReference type="Gene3D" id="2.40.50.140">
    <property type="entry name" value="Nucleic acid-binding proteins"/>
    <property type="match status" value="1"/>
</dbReference>
<proteinExistence type="predicted"/>
<evidence type="ECO:0000256" key="5">
    <source>
        <dbReference type="ARBA" id="ARBA00023204"/>
    </source>
</evidence>
<dbReference type="SUPFAM" id="SSF50249">
    <property type="entry name" value="Nucleic acid-binding proteins"/>
    <property type="match status" value="1"/>
</dbReference>
<gene>
    <name evidence="9" type="ordered locus">SO_2204</name>
</gene>
<dbReference type="Proteomes" id="UP000008186">
    <property type="component" value="Chromosome"/>
</dbReference>
<evidence type="ECO:0000256" key="6">
    <source>
        <dbReference type="ARBA" id="ARBA00034003"/>
    </source>
</evidence>
<comment type="cofactor">
    <cofactor evidence="1">
        <name>a divalent metal cation</name>
        <dbReference type="ChEBI" id="CHEBI:60240"/>
    </cofactor>
</comment>
<dbReference type="Pfam" id="PF14743">
    <property type="entry name" value="DNA_ligase_OB_2"/>
    <property type="match status" value="1"/>
</dbReference>
<dbReference type="GO" id="GO:0006310">
    <property type="term" value="P:DNA recombination"/>
    <property type="evidence" value="ECO:0007669"/>
    <property type="project" value="InterPro"/>
</dbReference>
<keyword evidence="10" id="KW-1185">Reference proteome</keyword>
<sequence length="311" mass="34432">MTLLRGKGMALTTRLPFVRFTALKCLGLIIGLCCVLITASFASPAPNIQLATEYSLDNHSNNDAQISTFFVSEKLDGVRGYWDGQRLFTRQGNPILAPSWFTAEFPAIAMDGELWLGRGQFEAISGLIRQASPKDADWQNVRFMVFDLPTTKGSFEERYHKMQALIAGKSVYLQVIEQFSVASVEALYQTLDTLVALGAEGLILHRRTAIYTPGRNPNVMKLKPYLDAEATVIGYIAGKGQFSGKMGALRVQTPDGRIFNIGTGFNLAERQHPPAIGTLITYKYLGLTVNGLPRFASYLRIRTDIDPKNKE</sequence>
<comment type="catalytic activity">
    <reaction evidence="6">
        <text>ATP + (deoxyribonucleotide)n-3'-hydroxyl + 5'-phospho-(deoxyribonucleotide)m = (deoxyribonucleotide)n+m + AMP + diphosphate.</text>
        <dbReference type="EC" id="6.5.1.1"/>
    </reaction>
</comment>
<dbReference type="Pfam" id="PF01068">
    <property type="entry name" value="DNA_ligase_A_M"/>
    <property type="match status" value="1"/>
</dbReference>